<dbReference type="InterPro" id="IPR016160">
    <property type="entry name" value="Ald_DH_CS_CYS"/>
</dbReference>
<dbReference type="CDD" id="cd07087">
    <property type="entry name" value="ALDH_F3-13-14_CALDH-like"/>
    <property type="match status" value="1"/>
</dbReference>
<evidence type="ECO:0000256" key="5">
    <source>
        <dbReference type="PIRSR" id="PIRSR036492-1"/>
    </source>
</evidence>
<proteinExistence type="inferred from homology"/>
<dbReference type="EMBL" id="DF836534">
    <property type="protein sequence ID" value="GAN09124.1"/>
    <property type="molecule type" value="Genomic_DNA"/>
</dbReference>
<evidence type="ECO:0000256" key="7">
    <source>
        <dbReference type="RuleBase" id="RU003345"/>
    </source>
</evidence>
<dbReference type="GO" id="GO:0004029">
    <property type="term" value="F:aldehyde dehydrogenase (NAD+) activity"/>
    <property type="evidence" value="ECO:0007669"/>
    <property type="project" value="TreeGrafter"/>
</dbReference>
<keyword evidence="3" id="KW-0520">NAD</keyword>
<evidence type="ECO:0000313" key="11">
    <source>
        <dbReference type="Proteomes" id="UP000053815"/>
    </source>
</evidence>
<dbReference type="PIRSF" id="PIRSF036492">
    <property type="entry name" value="ALDH"/>
    <property type="match status" value="1"/>
</dbReference>
<evidence type="ECO:0000259" key="9">
    <source>
        <dbReference type="Pfam" id="PF00171"/>
    </source>
</evidence>
<dbReference type="AlphaFoldDB" id="A0A0C9MNR1"/>
<comment type="similarity">
    <text evidence="1 4 7">Belongs to the aldehyde dehydrogenase family.</text>
</comment>
<evidence type="ECO:0000256" key="6">
    <source>
        <dbReference type="PROSITE-ProRule" id="PRU10007"/>
    </source>
</evidence>
<sequence>MKALGDFRANDTGEADQNVLQGTYVTGKSRDAFARKFYLERLHALVKDNEELFYDALAKDLNKSRAEALTSEISPVLEECAYFLDNYDSLVKDKKVKSRSGANRTDSAYIRREALGVVLIISTWNYPLQLSLVPLAGALAAGNCAVIKLSEISVHTSVLITELLPKYLDAAMYRVVNGGAEETQHLLRQKFDHIFYTGNSQVAKSVMTAASQHLTPVTLELGGKSPAIVTEDADMQIVANRVAFGKFFNAGQSCVAVDYVFVPKSRQQEFLAAIGKTLNSWYGRNPQASKDYGRIVNHRHFDRIVALLNNRSSGNIAIGGQTDRESRYIAPTVISDVRFDDAQLMESEIFGPLLPVIPYSDVEETMGLISRKEPPLALYLFTKSNSTIKKVLGYTTSGGVTINDTLMHQSEYALPFGGVGASGMGGYHGERSFQCFSHERGILVKKQRLEWLIQSRYPPVSKAKLAILRAVLLTNPLRFWYIVFKRPVKWATLIVIILGIFLKRRLA</sequence>
<evidence type="ECO:0000256" key="1">
    <source>
        <dbReference type="ARBA" id="ARBA00009986"/>
    </source>
</evidence>
<dbReference type="PROSITE" id="PS00687">
    <property type="entry name" value="ALDEHYDE_DEHYDR_GLU"/>
    <property type="match status" value="1"/>
</dbReference>
<organism evidence="10">
    <name type="scientific">Mucor ambiguus</name>
    <dbReference type="NCBI Taxonomy" id="91626"/>
    <lineage>
        <taxon>Eukaryota</taxon>
        <taxon>Fungi</taxon>
        <taxon>Fungi incertae sedis</taxon>
        <taxon>Mucoromycota</taxon>
        <taxon>Mucoromycotina</taxon>
        <taxon>Mucoromycetes</taxon>
        <taxon>Mucorales</taxon>
        <taxon>Mucorineae</taxon>
        <taxon>Mucoraceae</taxon>
        <taxon>Mucor</taxon>
    </lineage>
</organism>
<dbReference type="InterPro" id="IPR029510">
    <property type="entry name" value="Ald_DH_CS_GLU"/>
</dbReference>
<feature type="active site" evidence="5 6">
    <location>
        <position position="220"/>
    </location>
</feature>
<dbReference type="OrthoDB" id="440325at2759"/>
<feature type="domain" description="Aldehyde dehydrogenase" evidence="9">
    <location>
        <begin position="31"/>
        <end position="438"/>
    </location>
</feature>
<reference evidence="10" key="1">
    <citation type="submission" date="2014-09" db="EMBL/GenBank/DDBJ databases">
        <title>Draft genome sequence of an oleaginous Mucoromycotina fungus Mucor ambiguus NBRC6742.</title>
        <authorList>
            <person name="Takeda I."/>
            <person name="Yamane N."/>
            <person name="Morita T."/>
            <person name="Tamano K."/>
            <person name="Machida M."/>
            <person name="Baker S."/>
            <person name="Koike H."/>
        </authorList>
    </citation>
    <scope>NUCLEOTIDE SEQUENCE</scope>
    <source>
        <strain evidence="10">NBRC 6742</strain>
    </source>
</reference>
<dbReference type="PANTHER" id="PTHR43570">
    <property type="entry name" value="ALDEHYDE DEHYDROGENASE"/>
    <property type="match status" value="1"/>
</dbReference>
<dbReference type="PROSITE" id="PS00070">
    <property type="entry name" value="ALDEHYDE_DEHYDR_CYS"/>
    <property type="match status" value="1"/>
</dbReference>
<keyword evidence="8" id="KW-0812">Transmembrane</keyword>
<accession>A0A0C9MNR1</accession>
<dbReference type="Proteomes" id="UP000053815">
    <property type="component" value="Unassembled WGS sequence"/>
</dbReference>
<dbReference type="PANTHER" id="PTHR43570:SF16">
    <property type="entry name" value="ALDEHYDE DEHYDROGENASE TYPE III, ISOFORM Q"/>
    <property type="match status" value="1"/>
</dbReference>
<dbReference type="STRING" id="91626.A0A0C9MNR1"/>
<evidence type="ECO:0000256" key="4">
    <source>
        <dbReference type="PIRNR" id="PIRNR036492"/>
    </source>
</evidence>
<keyword evidence="8" id="KW-1133">Transmembrane helix</keyword>
<feature type="active site" evidence="5">
    <location>
        <position position="254"/>
    </location>
</feature>
<dbReference type="InterPro" id="IPR016162">
    <property type="entry name" value="Ald_DH_N"/>
</dbReference>
<dbReference type="InterPro" id="IPR012394">
    <property type="entry name" value="Aldehyde_DH_NAD(P)"/>
</dbReference>
<dbReference type="Gene3D" id="3.40.605.10">
    <property type="entry name" value="Aldehyde Dehydrogenase, Chain A, domain 1"/>
    <property type="match status" value="1"/>
</dbReference>
<evidence type="ECO:0000256" key="3">
    <source>
        <dbReference type="ARBA" id="ARBA00023027"/>
    </source>
</evidence>
<keyword evidence="8" id="KW-0472">Membrane</keyword>
<dbReference type="Pfam" id="PF00171">
    <property type="entry name" value="Aldedh"/>
    <property type="match status" value="1"/>
</dbReference>
<name>A0A0C9MNR1_9FUNG</name>
<evidence type="ECO:0000256" key="2">
    <source>
        <dbReference type="ARBA" id="ARBA00023002"/>
    </source>
</evidence>
<dbReference type="InterPro" id="IPR015590">
    <property type="entry name" value="Aldehyde_DH_dom"/>
</dbReference>
<feature type="transmembrane region" description="Helical" evidence="8">
    <location>
        <begin position="479"/>
        <end position="502"/>
    </location>
</feature>
<keyword evidence="11" id="KW-1185">Reference proteome</keyword>
<dbReference type="InterPro" id="IPR016161">
    <property type="entry name" value="Ald_DH/histidinol_DH"/>
</dbReference>
<evidence type="ECO:0000256" key="8">
    <source>
        <dbReference type="SAM" id="Phobius"/>
    </source>
</evidence>
<keyword evidence="2 4" id="KW-0560">Oxidoreductase</keyword>
<gene>
    <name evidence="10" type="ORF">MAM1_0245c08646</name>
</gene>
<dbReference type="FunFam" id="3.40.309.10:FF:000003">
    <property type="entry name" value="Aldehyde dehydrogenase"/>
    <property type="match status" value="1"/>
</dbReference>
<dbReference type="Gene3D" id="3.40.309.10">
    <property type="entry name" value="Aldehyde Dehydrogenase, Chain A, domain 2"/>
    <property type="match status" value="1"/>
</dbReference>
<dbReference type="GO" id="GO:0005737">
    <property type="term" value="C:cytoplasm"/>
    <property type="evidence" value="ECO:0007669"/>
    <property type="project" value="TreeGrafter"/>
</dbReference>
<protein>
    <recommendedName>
        <fullName evidence="4">Aldehyde dehydrogenase</fullName>
    </recommendedName>
</protein>
<dbReference type="GO" id="GO:0006081">
    <property type="term" value="P:aldehyde metabolic process"/>
    <property type="evidence" value="ECO:0007669"/>
    <property type="project" value="InterPro"/>
</dbReference>
<dbReference type="FunFam" id="3.40.605.10:FF:000004">
    <property type="entry name" value="Aldehyde dehydrogenase"/>
    <property type="match status" value="1"/>
</dbReference>
<dbReference type="SUPFAM" id="SSF53720">
    <property type="entry name" value="ALDH-like"/>
    <property type="match status" value="1"/>
</dbReference>
<evidence type="ECO:0000313" key="10">
    <source>
        <dbReference type="EMBL" id="GAN09124.1"/>
    </source>
</evidence>
<dbReference type="InterPro" id="IPR016163">
    <property type="entry name" value="Ald_DH_C"/>
</dbReference>